<proteinExistence type="inferred from homology"/>
<dbReference type="PROSITE" id="PS51858">
    <property type="entry name" value="PPPDE"/>
    <property type="match status" value="1"/>
</dbReference>
<protein>
    <recommendedName>
        <fullName evidence="6">PPPDE domain-containing protein</fullName>
    </recommendedName>
</protein>
<evidence type="ECO:0000256" key="3">
    <source>
        <dbReference type="ARBA" id="ARBA00022801"/>
    </source>
</evidence>
<name>A0ABP0KQR1_9DINO</name>
<evidence type="ECO:0000256" key="2">
    <source>
        <dbReference type="ARBA" id="ARBA00022670"/>
    </source>
</evidence>
<feature type="region of interest" description="Disordered" evidence="5">
    <location>
        <begin position="692"/>
        <end position="712"/>
    </location>
</feature>
<dbReference type="InterPro" id="IPR008580">
    <property type="entry name" value="PPPDE_dom"/>
</dbReference>
<comment type="similarity">
    <text evidence="1">Belongs to the DeSI family.</text>
</comment>
<feature type="domain" description="PPPDE" evidence="6">
    <location>
        <begin position="725"/>
        <end position="904"/>
    </location>
</feature>
<evidence type="ECO:0000313" key="8">
    <source>
        <dbReference type="Proteomes" id="UP001642484"/>
    </source>
</evidence>
<dbReference type="Proteomes" id="UP001642484">
    <property type="component" value="Unassembled WGS sequence"/>
</dbReference>
<organism evidence="7 8">
    <name type="scientific">Durusdinium trenchii</name>
    <dbReference type="NCBI Taxonomy" id="1381693"/>
    <lineage>
        <taxon>Eukaryota</taxon>
        <taxon>Sar</taxon>
        <taxon>Alveolata</taxon>
        <taxon>Dinophyceae</taxon>
        <taxon>Suessiales</taxon>
        <taxon>Symbiodiniaceae</taxon>
        <taxon>Durusdinium</taxon>
    </lineage>
</organism>
<keyword evidence="3" id="KW-0378">Hydrolase</keyword>
<feature type="compositionally biased region" description="Polar residues" evidence="5">
    <location>
        <begin position="247"/>
        <end position="259"/>
    </location>
</feature>
<evidence type="ECO:0000256" key="1">
    <source>
        <dbReference type="ARBA" id="ARBA00008140"/>
    </source>
</evidence>
<comment type="caution">
    <text evidence="7">The sequence shown here is derived from an EMBL/GenBank/DDBJ whole genome shotgun (WGS) entry which is preliminary data.</text>
</comment>
<reference evidence="7 8" key="1">
    <citation type="submission" date="2024-02" db="EMBL/GenBank/DDBJ databases">
        <authorList>
            <person name="Chen Y."/>
            <person name="Shah S."/>
            <person name="Dougan E. K."/>
            <person name="Thang M."/>
            <person name="Chan C."/>
        </authorList>
    </citation>
    <scope>NUCLEOTIDE SEQUENCE [LARGE SCALE GENOMIC DNA]</scope>
</reference>
<evidence type="ECO:0000259" key="6">
    <source>
        <dbReference type="PROSITE" id="PS51858"/>
    </source>
</evidence>
<sequence length="968" mass="106549">MTRELDTRSVAELRAELEAAQARLREDLQGQLWNYYGALRDPASALKERVDQLEEKMEDLTRGSGKTPEVSTLDSQATSALFLRMDRELERASSAAELRQSQLEQLLKTRLASLEATQSGAARQVEVDRVDAGLQAVQQEHAQDALAVRTRLERMEGAQSGLSRQLEELHRQHALVREQLALQAQREELLLKDCQADLRKDFVSKVTELQSLVARSAEEASSLKEELESVRGTQKAQRESLEKHVEQTSSLQHQAASLDSNIRGLQDRLDPLEAEIKIEKEELEGVRATQKAQHESLEKHVEQTSSLQHQAASLDSNIRGLQDRMDPLEADMRLEKVEREKGLNEVKRKWTQIEEARVAQEAQLEELEKKASTTSTAVAEVAETLKSFKAQLQEVSGKVSECEKEEVAARSERGSLAEQLNRESELGKERLQLQEKSTKDQVDEVKTRIQQHVNAQLQQMQHDLQSFLRQQDTALQEQVQQQLESQEEALEKLQSTLLSRIERSQTETFRRTEKNEQRAEQIEATLRSFQEVQASAQSAAGKRMLDLEKRLTLIAVDLRSFKIEEHGKEEGPSTLKSVENKLSADLQAVKQGIDSIRNSVNAVNGHGQSWSPMGSPPVPLWPTKSQPCSPISEPRTAAGPLLRPMCSRVASPAPPPWAPVRVASRSVSPCRSMSSVPTAPVPAPVPVPAAFLAPAPSSSTESGSSEESHKPTAAPAILKVTCPVTPGLPAISGDYCLVPGECPNGRPLWKQKQQELWLYCGTNNRWFVGGPDAKGWKFQCEAGFIYSEPIANASTPDQASGWARFQGGVFLADPSVSVPVPVAQVLELGETSKTCEELEAYIRDVLSIQHTEQNYDLLKHNCNHYADDVAKFLLDGKGLPSGIVNVAEEALSTPQGQTLKVMIENMERSMRSGGASMNPFGSQASMPSAAPVPAPVTADEPGELQALTPGVVLMGGLDLPVGLGLLTS</sequence>
<feature type="coiled-coil region" evidence="4">
    <location>
        <begin position="3"/>
        <end position="63"/>
    </location>
</feature>
<feature type="compositionally biased region" description="Basic and acidic residues" evidence="5">
    <location>
        <begin position="216"/>
        <end position="229"/>
    </location>
</feature>
<feature type="region of interest" description="Disordered" evidence="5">
    <location>
        <begin position="215"/>
        <end position="259"/>
    </location>
</feature>
<dbReference type="SMART" id="SM01179">
    <property type="entry name" value="DUF862"/>
    <property type="match status" value="1"/>
</dbReference>
<evidence type="ECO:0000256" key="5">
    <source>
        <dbReference type="SAM" id="MobiDB-lite"/>
    </source>
</evidence>
<keyword evidence="8" id="KW-1185">Reference proteome</keyword>
<gene>
    <name evidence="7" type="ORF">CCMP2556_LOCUS17410</name>
</gene>
<dbReference type="PANTHER" id="PTHR45615">
    <property type="entry name" value="MYOSIN HEAVY CHAIN, NON-MUSCLE"/>
    <property type="match status" value="1"/>
</dbReference>
<keyword evidence="2" id="KW-0645">Protease</keyword>
<evidence type="ECO:0000256" key="4">
    <source>
        <dbReference type="SAM" id="Coils"/>
    </source>
</evidence>
<dbReference type="InterPro" id="IPR042266">
    <property type="entry name" value="PPPDE_sf"/>
</dbReference>
<dbReference type="Gene3D" id="1.10.287.1490">
    <property type="match status" value="1"/>
</dbReference>
<feature type="compositionally biased region" description="Low complexity" evidence="5">
    <location>
        <begin position="692"/>
        <end position="705"/>
    </location>
</feature>
<accession>A0ABP0KQR1</accession>
<dbReference type="PANTHER" id="PTHR45615:SF63">
    <property type="entry name" value="CHROMOSOME UNDETERMINED SCAFFOLD_10, WHOLE GENOME SHOTGUN SEQUENCE"/>
    <property type="match status" value="1"/>
</dbReference>
<feature type="region of interest" description="Disordered" evidence="5">
    <location>
        <begin position="406"/>
        <end position="439"/>
    </location>
</feature>
<feature type="compositionally biased region" description="Basic and acidic residues" evidence="5">
    <location>
        <begin position="236"/>
        <end position="246"/>
    </location>
</feature>
<keyword evidence="4" id="KW-0175">Coiled coil</keyword>
<evidence type="ECO:0000313" key="7">
    <source>
        <dbReference type="EMBL" id="CAK9029236.1"/>
    </source>
</evidence>
<dbReference type="Gene3D" id="3.90.1720.30">
    <property type="entry name" value="PPPDE domains"/>
    <property type="match status" value="1"/>
</dbReference>
<dbReference type="Pfam" id="PF05903">
    <property type="entry name" value="Peptidase_C97"/>
    <property type="match status" value="1"/>
</dbReference>
<dbReference type="EMBL" id="CAXAMN010009569">
    <property type="protein sequence ID" value="CAK9029236.1"/>
    <property type="molecule type" value="Genomic_DNA"/>
</dbReference>